<organism evidence="2">
    <name type="scientific">Solanum chacoense</name>
    <name type="common">Chaco potato</name>
    <dbReference type="NCBI Taxonomy" id="4108"/>
    <lineage>
        <taxon>Eukaryota</taxon>
        <taxon>Viridiplantae</taxon>
        <taxon>Streptophyta</taxon>
        <taxon>Embryophyta</taxon>
        <taxon>Tracheophyta</taxon>
        <taxon>Spermatophyta</taxon>
        <taxon>Magnoliopsida</taxon>
        <taxon>eudicotyledons</taxon>
        <taxon>Gunneridae</taxon>
        <taxon>Pentapetalae</taxon>
        <taxon>asterids</taxon>
        <taxon>lamiids</taxon>
        <taxon>Solanales</taxon>
        <taxon>Solanaceae</taxon>
        <taxon>Solanoideae</taxon>
        <taxon>Solaneae</taxon>
        <taxon>Solanum</taxon>
    </lineage>
</organism>
<evidence type="ECO:0000313" key="2">
    <source>
        <dbReference type="EMBL" id="JAP11424.1"/>
    </source>
</evidence>
<proteinExistence type="predicted"/>
<dbReference type="AlphaFoldDB" id="A0A0V0GVJ7"/>
<keyword evidence="1" id="KW-0732">Signal</keyword>
<dbReference type="EMBL" id="GEDG01031352">
    <property type="protein sequence ID" value="JAP11424.1"/>
    <property type="molecule type" value="Transcribed_RNA"/>
</dbReference>
<accession>A0A0V0GVJ7</accession>
<protein>
    <submittedName>
        <fullName evidence="2">Putative ovule protein</fullName>
    </submittedName>
</protein>
<feature type="signal peptide" evidence="1">
    <location>
        <begin position="1"/>
        <end position="15"/>
    </location>
</feature>
<evidence type="ECO:0000256" key="1">
    <source>
        <dbReference type="SAM" id="SignalP"/>
    </source>
</evidence>
<name>A0A0V0GVJ7_SOLCH</name>
<reference evidence="2" key="1">
    <citation type="submission" date="2015-12" db="EMBL/GenBank/DDBJ databases">
        <title>Gene expression during late stages of embryo sac development: a critical building block for successful pollen-pistil interactions.</title>
        <authorList>
            <person name="Liu Y."/>
            <person name="Joly V."/>
            <person name="Sabar M."/>
            <person name="Matton D.P."/>
        </authorList>
    </citation>
    <scope>NUCLEOTIDE SEQUENCE</scope>
</reference>
<feature type="chain" id="PRO_5012994962" evidence="1">
    <location>
        <begin position="16"/>
        <end position="82"/>
    </location>
</feature>
<sequence length="82" mass="9650">MGMLLRCLLCKFLEAELLDFFSSGCTIRKKAWCKNEFQKVGWKPFYIMSNPIDGTLESIIFFSFWDRLLINTIGAYFNLMFS</sequence>